<keyword evidence="5" id="KW-1185">Reference proteome</keyword>
<gene>
    <name evidence="4" type="ORF">NIES593_06190</name>
</gene>
<comment type="caution">
    <text evidence="4">The sequence shown here is derived from an EMBL/GenBank/DDBJ whole genome shotgun (WGS) entry which is preliminary data.</text>
</comment>
<dbReference type="FunFam" id="3.40.50.720:FF:000208">
    <property type="entry name" value="Prephenate dehydrogenase"/>
    <property type="match status" value="1"/>
</dbReference>
<dbReference type="GO" id="GO:0006571">
    <property type="term" value="P:tyrosine biosynthetic process"/>
    <property type="evidence" value="ECO:0007669"/>
    <property type="project" value="InterPro"/>
</dbReference>
<evidence type="ECO:0000313" key="4">
    <source>
        <dbReference type="EMBL" id="OKH24927.1"/>
    </source>
</evidence>
<protein>
    <submittedName>
        <fullName evidence="4">Arogenate dehydrogenase</fullName>
    </submittedName>
</protein>
<dbReference type="PANTHER" id="PTHR21363:SF0">
    <property type="entry name" value="PREPHENATE DEHYDROGENASE [NADP(+)]"/>
    <property type="match status" value="1"/>
</dbReference>
<dbReference type="Gene3D" id="1.10.3660.10">
    <property type="entry name" value="6-phosphogluconate dehydrogenase C-terminal like domain"/>
    <property type="match status" value="1"/>
</dbReference>
<evidence type="ECO:0000256" key="2">
    <source>
        <dbReference type="ARBA" id="ARBA00023002"/>
    </source>
</evidence>
<evidence type="ECO:0000256" key="1">
    <source>
        <dbReference type="ARBA" id="ARBA00007964"/>
    </source>
</evidence>
<dbReference type="InterPro" id="IPR036291">
    <property type="entry name" value="NAD(P)-bd_dom_sf"/>
</dbReference>
<sequence>MKTVGIVGLGLIGGSLGLDLRSHNFNVLGISHRQETCEKAKQIGAVDEYIVLSENSEVDEVKTKLLQGVEIVFICTPIDKITPTLKRLIPYLLPKTIVTDVGSVKTPIVQACSQLWDYFIGGHPMAGTARQGIEAAQNDLFVGAAYVLTPTETTPLVARERVEEIARSLGSIIYTCMPEEHDRAVAWISHLPVMVSAALIDACMSETDPKVFNLARQLASSGFRDTSRVGGGNPELGLMMAQYNQENLLRSLFSYRARLDRLIDTIKRENWDNLESILELTQRSRSEFLSSSHCSIINS</sequence>
<dbReference type="NCBIfam" id="NF005650">
    <property type="entry name" value="PRK07417.1"/>
    <property type="match status" value="1"/>
</dbReference>
<evidence type="ECO:0000313" key="5">
    <source>
        <dbReference type="Proteomes" id="UP000186868"/>
    </source>
</evidence>
<dbReference type="GO" id="GO:0070403">
    <property type="term" value="F:NAD+ binding"/>
    <property type="evidence" value="ECO:0007669"/>
    <property type="project" value="InterPro"/>
</dbReference>
<dbReference type="SUPFAM" id="SSF51735">
    <property type="entry name" value="NAD(P)-binding Rossmann-fold domains"/>
    <property type="match status" value="1"/>
</dbReference>
<dbReference type="GO" id="GO:0008977">
    <property type="term" value="F:prephenate dehydrogenase (NAD+) activity"/>
    <property type="evidence" value="ECO:0007669"/>
    <property type="project" value="InterPro"/>
</dbReference>
<dbReference type="PROSITE" id="PS51176">
    <property type="entry name" value="PDH_ADH"/>
    <property type="match status" value="1"/>
</dbReference>
<dbReference type="InterPro" id="IPR046825">
    <property type="entry name" value="PDH_C"/>
</dbReference>
<proteinExistence type="inferred from homology"/>
<comment type="similarity">
    <text evidence="1">Belongs to the prephenate/arogenate dehydrogenase family.</text>
</comment>
<evidence type="ECO:0000259" key="3">
    <source>
        <dbReference type="PROSITE" id="PS51176"/>
    </source>
</evidence>
<dbReference type="Proteomes" id="UP000186868">
    <property type="component" value="Unassembled WGS sequence"/>
</dbReference>
<reference evidence="4 5" key="1">
    <citation type="submission" date="2016-11" db="EMBL/GenBank/DDBJ databases">
        <title>Draft Genome Sequences of Nine Cyanobacterial Strains from Diverse Habitats.</title>
        <authorList>
            <person name="Zhu T."/>
            <person name="Hou S."/>
            <person name="Lu X."/>
            <person name="Hess W.R."/>
        </authorList>
    </citation>
    <scope>NUCLEOTIDE SEQUENCE [LARGE SCALE GENOMIC DNA]</scope>
    <source>
        <strain evidence="4 5">NIES-593</strain>
    </source>
</reference>
<dbReference type="STRING" id="1921803.NIES593_06190"/>
<dbReference type="Gene3D" id="3.40.50.720">
    <property type="entry name" value="NAD(P)-binding Rossmann-like Domain"/>
    <property type="match status" value="1"/>
</dbReference>
<keyword evidence="2" id="KW-0560">Oxidoreductase</keyword>
<dbReference type="Pfam" id="PF20463">
    <property type="entry name" value="PDH_C"/>
    <property type="match status" value="1"/>
</dbReference>
<dbReference type="InterPro" id="IPR050812">
    <property type="entry name" value="Preph/Arog_dehydrog"/>
</dbReference>
<dbReference type="Pfam" id="PF02153">
    <property type="entry name" value="PDH_N"/>
    <property type="match status" value="1"/>
</dbReference>
<dbReference type="PANTHER" id="PTHR21363">
    <property type="entry name" value="PREPHENATE DEHYDROGENASE"/>
    <property type="match status" value="1"/>
</dbReference>
<feature type="domain" description="Prephenate/arogenate dehydrogenase" evidence="3">
    <location>
        <begin position="2"/>
        <end position="296"/>
    </location>
</feature>
<dbReference type="GO" id="GO:0004665">
    <property type="term" value="F:prephenate dehydrogenase (NADP+) activity"/>
    <property type="evidence" value="ECO:0007669"/>
    <property type="project" value="InterPro"/>
</dbReference>
<dbReference type="InterPro" id="IPR008927">
    <property type="entry name" value="6-PGluconate_DH-like_C_sf"/>
</dbReference>
<dbReference type="InterPro" id="IPR046826">
    <property type="entry name" value="PDH_N"/>
</dbReference>
<dbReference type="SUPFAM" id="SSF48179">
    <property type="entry name" value="6-phosphogluconate dehydrogenase C-terminal domain-like"/>
    <property type="match status" value="1"/>
</dbReference>
<dbReference type="AlphaFoldDB" id="A0A1U7HMY1"/>
<dbReference type="EMBL" id="MRCB01000005">
    <property type="protein sequence ID" value="OKH24927.1"/>
    <property type="molecule type" value="Genomic_DNA"/>
</dbReference>
<dbReference type="OrthoDB" id="9802008at2"/>
<name>A0A1U7HMY1_9CYAN</name>
<organism evidence="4 5">
    <name type="scientific">Hydrococcus rivularis NIES-593</name>
    <dbReference type="NCBI Taxonomy" id="1921803"/>
    <lineage>
        <taxon>Bacteria</taxon>
        <taxon>Bacillati</taxon>
        <taxon>Cyanobacteriota</taxon>
        <taxon>Cyanophyceae</taxon>
        <taxon>Pleurocapsales</taxon>
        <taxon>Hydrococcaceae</taxon>
        <taxon>Hydrococcus</taxon>
    </lineage>
</organism>
<accession>A0A1U7HMY1</accession>
<dbReference type="InterPro" id="IPR003099">
    <property type="entry name" value="Prephen_DH"/>
</dbReference>